<protein>
    <recommendedName>
        <fullName evidence="3">DUF255 domain-containing protein</fullName>
    </recommendedName>
</protein>
<name>A0A6J4IZX5_9BACT</name>
<gene>
    <name evidence="2" type="ORF">AVDCRST_MAG63-2582</name>
</gene>
<evidence type="ECO:0000256" key="1">
    <source>
        <dbReference type="SAM" id="SignalP"/>
    </source>
</evidence>
<proteinExistence type="predicted"/>
<dbReference type="EMBL" id="CADCTO010000332">
    <property type="protein sequence ID" value="CAA9263922.1"/>
    <property type="molecule type" value="Genomic_DNA"/>
</dbReference>
<reference evidence="2" key="1">
    <citation type="submission" date="2020-02" db="EMBL/GenBank/DDBJ databases">
        <authorList>
            <person name="Meier V. D."/>
        </authorList>
    </citation>
    <scope>NUCLEOTIDE SEQUENCE</scope>
    <source>
        <strain evidence="2">AVDCRST_MAG63</strain>
    </source>
</reference>
<feature type="chain" id="PRO_5026856233" description="DUF255 domain-containing protein" evidence="1">
    <location>
        <begin position="23"/>
        <end position="90"/>
    </location>
</feature>
<feature type="signal peptide" evidence="1">
    <location>
        <begin position="1"/>
        <end position="22"/>
    </location>
</feature>
<keyword evidence="1" id="KW-0732">Signal</keyword>
<evidence type="ECO:0008006" key="3">
    <source>
        <dbReference type="Google" id="ProtNLM"/>
    </source>
</evidence>
<evidence type="ECO:0000313" key="2">
    <source>
        <dbReference type="EMBL" id="CAA9263922.1"/>
    </source>
</evidence>
<sequence length="90" mass="10041">MLRKSSTLTATFAFAAAGWTLAGALAAAPPDLGDDATYRTWRDKLLPSAQEDAWRRIAWRPTFWDAVREARQQDRPVLVWLINGPGLGRC</sequence>
<organism evidence="2">
    <name type="scientific">uncultured Armatimonadetes bacterium</name>
    <dbReference type="NCBI Taxonomy" id="157466"/>
    <lineage>
        <taxon>Bacteria</taxon>
        <taxon>Bacillati</taxon>
        <taxon>Armatimonadota</taxon>
        <taxon>environmental samples</taxon>
    </lineage>
</organism>
<accession>A0A6J4IZX5</accession>
<dbReference type="AlphaFoldDB" id="A0A6J4IZX5"/>